<evidence type="ECO:0000313" key="2">
    <source>
        <dbReference type="Proteomes" id="UP000053467"/>
    </source>
</evidence>
<accession>A0A101I4G2</accession>
<evidence type="ECO:0000313" key="1">
    <source>
        <dbReference type="EMBL" id="KUK88138.1"/>
    </source>
</evidence>
<organism evidence="1 2">
    <name type="scientific">candidate division TA06 bacterium 34_109</name>
    <dbReference type="NCBI Taxonomy" id="1635277"/>
    <lineage>
        <taxon>Bacteria</taxon>
        <taxon>Bacteria division TA06</taxon>
    </lineage>
</organism>
<dbReference type="InterPro" id="IPR036895">
    <property type="entry name" value="Uracil-DNA_glycosylase-like_sf"/>
</dbReference>
<dbReference type="Gene3D" id="3.40.470.10">
    <property type="entry name" value="Uracil-DNA glycosylase-like domain"/>
    <property type="match status" value="1"/>
</dbReference>
<sequence length="165" mass="19517">MVVFFQGGKVDRELRFKKFLKKMEDCEGCPMRSYGEPVFSGNILQEIMIIGYEPESHNFSIDSKLIAKASSLLTLYETEVKYGAYITYLYRCSLIIHGELTDEAKKRCKRYLEEEFDIVKPKYLIVYDERVLKELVQDYERVVNSDTQPVECNVFDRKVEIYFIR</sequence>
<comment type="caution">
    <text evidence="1">The sequence shown here is derived from an EMBL/GenBank/DDBJ whole genome shotgun (WGS) entry which is preliminary data.</text>
</comment>
<dbReference type="AlphaFoldDB" id="A0A101I4G2"/>
<protein>
    <submittedName>
        <fullName evidence="1">Uncharacterized protein</fullName>
    </submittedName>
</protein>
<gene>
    <name evidence="1" type="ORF">XE03_0144</name>
</gene>
<name>A0A101I4G2_UNCT6</name>
<reference evidence="2" key="1">
    <citation type="journal article" date="2015" name="MBio">
        <title>Genome-Resolved Metagenomic Analysis Reveals Roles for Candidate Phyla and Other Microbial Community Members in Biogeochemical Transformations in Oil Reservoirs.</title>
        <authorList>
            <person name="Hu P."/>
            <person name="Tom L."/>
            <person name="Singh A."/>
            <person name="Thomas B.C."/>
            <person name="Baker B.J."/>
            <person name="Piceno Y.M."/>
            <person name="Andersen G.L."/>
            <person name="Banfield J.F."/>
        </authorList>
    </citation>
    <scope>NUCLEOTIDE SEQUENCE [LARGE SCALE GENOMIC DNA]</scope>
</reference>
<dbReference type="Proteomes" id="UP000053467">
    <property type="component" value="Unassembled WGS sequence"/>
</dbReference>
<dbReference type="SUPFAM" id="SSF52141">
    <property type="entry name" value="Uracil-DNA glycosylase-like"/>
    <property type="match status" value="1"/>
</dbReference>
<dbReference type="EMBL" id="LGGX01000001">
    <property type="protein sequence ID" value="KUK88138.1"/>
    <property type="molecule type" value="Genomic_DNA"/>
</dbReference>
<proteinExistence type="predicted"/>